<dbReference type="KEGG" id="ladl:NCTC12735_00058"/>
<evidence type="ECO:0000313" key="10">
    <source>
        <dbReference type="Proteomes" id="UP000054859"/>
    </source>
</evidence>
<geneLocation type="plasmid" evidence="9">
    <name>4</name>
</geneLocation>
<dbReference type="EMBL" id="LNKA01000005">
    <property type="protein sequence ID" value="KTC65277.1"/>
    <property type="molecule type" value="Genomic_DNA"/>
</dbReference>
<dbReference type="GO" id="GO:0006364">
    <property type="term" value="P:rRNA processing"/>
    <property type="evidence" value="ECO:0007669"/>
    <property type="project" value="UniProtKB-UniRule"/>
</dbReference>
<dbReference type="InterPro" id="IPR009000">
    <property type="entry name" value="Transl_B-barrel_sf"/>
</dbReference>
<dbReference type="PANTHER" id="PTHR33692">
    <property type="entry name" value="RIBOSOME MATURATION FACTOR RIMM"/>
    <property type="match status" value="1"/>
</dbReference>
<dbReference type="GO" id="GO:0005737">
    <property type="term" value="C:cytoplasm"/>
    <property type="evidence" value="ECO:0007669"/>
    <property type="project" value="UniProtKB-SubCell"/>
</dbReference>
<dbReference type="InterPro" id="IPR011033">
    <property type="entry name" value="PRC_barrel-like_sf"/>
</dbReference>
<keyword evidence="9" id="KW-0614">Plasmid</keyword>
<dbReference type="RefSeq" id="WP_058462540.1">
    <property type="nucleotide sequence ID" value="NZ_CAAAHS010000012.1"/>
</dbReference>
<dbReference type="GO" id="GO:0042274">
    <property type="term" value="P:ribosomal small subunit biogenesis"/>
    <property type="evidence" value="ECO:0007669"/>
    <property type="project" value="UniProtKB-UniRule"/>
</dbReference>
<evidence type="ECO:0000259" key="6">
    <source>
        <dbReference type="Pfam" id="PF01782"/>
    </source>
</evidence>
<dbReference type="Proteomes" id="UP000281170">
    <property type="component" value="Plasmid 4"/>
</dbReference>
<dbReference type="Gene3D" id="2.40.30.60">
    <property type="entry name" value="RimM"/>
    <property type="match status" value="1"/>
</dbReference>
<sequence>MDKDWIVVGRFGRPHGIKGLVSVISFTEPRENILRYLPWHVRKANQWLAINVQHVEAGSKTILARVEGYSEREEVAALTNLEIGIQAERLPPLKAGEYYWHQLIDMQVVNKEGISLGKIVEIMPTGANDVLVVVGEKRYLIPFLQDMYVLGVNETTRIITVDWDADFA</sequence>
<comment type="subunit">
    <text evidence="5">Binds ribosomal protein uS19.</text>
</comment>
<comment type="function">
    <text evidence="5">An accessory protein needed during the final step in the assembly of 30S ribosomal subunit, possibly for assembly of the head region. Essential for efficient processing of 16S rRNA. May be needed both before and after RbfA during the maturation of 16S rRNA. It has affinity for free ribosomal 30S subunits but not for 70S ribosomes.</text>
</comment>
<evidence type="ECO:0000259" key="7">
    <source>
        <dbReference type="Pfam" id="PF24986"/>
    </source>
</evidence>
<dbReference type="InterPro" id="IPR056792">
    <property type="entry name" value="PRC_RimM"/>
</dbReference>
<dbReference type="NCBIfam" id="TIGR02273">
    <property type="entry name" value="16S_RimM"/>
    <property type="match status" value="1"/>
</dbReference>
<keyword evidence="10" id="KW-1185">Reference proteome</keyword>
<keyword evidence="3 5" id="KW-0698">rRNA processing</keyword>
<dbReference type="STRING" id="45056.Lade_1460"/>
<dbReference type="SUPFAM" id="SSF50346">
    <property type="entry name" value="PRC-barrel domain"/>
    <property type="match status" value="1"/>
</dbReference>
<evidence type="ECO:0000256" key="5">
    <source>
        <dbReference type="HAMAP-Rule" id="MF_00014"/>
    </source>
</evidence>
<comment type="subcellular location">
    <subcellularLocation>
        <location evidence="5">Cytoplasm</location>
    </subcellularLocation>
</comment>
<dbReference type="GO" id="GO:0005840">
    <property type="term" value="C:ribosome"/>
    <property type="evidence" value="ECO:0007669"/>
    <property type="project" value="InterPro"/>
</dbReference>
<gene>
    <name evidence="5 8" type="primary">rimM</name>
    <name evidence="9" type="synonym">folK_1</name>
    <name evidence="8" type="ORF">Lade_1460</name>
    <name evidence="9" type="ORF">NCTC12735_00058</name>
</gene>
<reference evidence="8 10" key="1">
    <citation type="submission" date="2015-11" db="EMBL/GenBank/DDBJ databases">
        <title>Identification of large and diverse effector repertoires of 38 Legionella species.</title>
        <authorList>
            <person name="Burstein D."/>
            <person name="Amaro F."/>
            <person name="Zusman T."/>
            <person name="Lifshitz Z."/>
            <person name="Cohen O."/>
            <person name="Gilbert J.A."/>
            <person name="Pupko T."/>
            <person name="Shuman H.A."/>
            <person name="Segal G."/>
        </authorList>
    </citation>
    <scope>NUCLEOTIDE SEQUENCE [LARGE SCALE GENOMIC DNA]</scope>
    <source>
        <strain evidence="8 10">1762-AUS-E</strain>
    </source>
</reference>
<comment type="domain">
    <text evidence="5">The PRC barrel domain binds ribosomal protein uS19.</text>
</comment>
<evidence type="ECO:0000256" key="2">
    <source>
        <dbReference type="ARBA" id="ARBA00022517"/>
    </source>
</evidence>
<dbReference type="HAMAP" id="MF_00014">
    <property type="entry name" value="Ribosome_mat_RimM"/>
    <property type="match status" value="1"/>
</dbReference>
<dbReference type="PANTHER" id="PTHR33692:SF1">
    <property type="entry name" value="RIBOSOME MATURATION FACTOR RIMM"/>
    <property type="match status" value="1"/>
</dbReference>
<evidence type="ECO:0000313" key="11">
    <source>
        <dbReference type="Proteomes" id="UP000281170"/>
    </source>
</evidence>
<dbReference type="OrthoDB" id="9783509at2"/>
<feature type="domain" description="Ribosome maturation factor RimM PRC barrel" evidence="7">
    <location>
        <begin position="100"/>
        <end position="164"/>
    </location>
</feature>
<dbReference type="InterPro" id="IPR036976">
    <property type="entry name" value="RimM_N_sf"/>
</dbReference>
<evidence type="ECO:0000256" key="1">
    <source>
        <dbReference type="ARBA" id="ARBA00022490"/>
    </source>
</evidence>
<organism evidence="8 10">
    <name type="scientific">Legionella adelaidensis</name>
    <dbReference type="NCBI Taxonomy" id="45056"/>
    <lineage>
        <taxon>Bacteria</taxon>
        <taxon>Pseudomonadati</taxon>
        <taxon>Pseudomonadota</taxon>
        <taxon>Gammaproteobacteria</taxon>
        <taxon>Legionellales</taxon>
        <taxon>Legionellaceae</taxon>
        <taxon>Legionella</taxon>
    </lineage>
</organism>
<dbReference type="Proteomes" id="UP000054859">
    <property type="component" value="Unassembled WGS sequence"/>
</dbReference>
<dbReference type="AlphaFoldDB" id="A0A0W0R2N4"/>
<evidence type="ECO:0000256" key="3">
    <source>
        <dbReference type="ARBA" id="ARBA00022552"/>
    </source>
</evidence>
<dbReference type="Gene3D" id="2.30.30.240">
    <property type="entry name" value="PRC-barrel domain"/>
    <property type="match status" value="1"/>
</dbReference>
<name>A0A0W0R2N4_9GAMM</name>
<dbReference type="Pfam" id="PF24986">
    <property type="entry name" value="PRC_RimM"/>
    <property type="match status" value="1"/>
</dbReference>
<feature type="domain" description="RimM N-terminal" evidence="6">
    <location>
        <begin position="7"/>
        <end position="88"/>
    </location>
</feature>
<dbReference type="SUPFAM" id="SSF50447">
    <property type="entry name" value="Translation proteins"/>
    <property type="match status" value="1"/>
</dbReference>
<dbReference type="PATRIC" id="fig|45056.6.peg.1508"/>
<evidence type="ECO:0000256" key="4">
    <source>
        <dbReference type="ARBA" id="ARBA00023186"/>
    </source>
</evidence>
<dbReference type="InterPro" id="IPR011961">
    <property type="entry name" value="RimM"/>
</dbReference>
<proteinExistence type="inferred from homology"/>
<dbReference type="InterPro" id="IPR002676">
    <property type="entry name" value="RimM_N"/>
</dbReference>
<accession>A0A0W0R2N4</accession>
<keyword evidence="1 5" id="KW-0963">Cytoplasm</keyword>
<reference evidence="9 11" key="2">
    <citation type="submission" date="2018-12" db="EMBL/GenBank/DDBJ databases">
        <authorList>
            <consortium name="Pathogen Informatics"/>
        </authorList>
    </citation>
    <scope>NUCLEOTIDE SEQUENCE [LARGE SCALE GENOMIC DNA]</scope>
    <source>
        <strain evidence="9 11">NCTC12735</strain>
        <plasmid evidence="11">4</plasmid>
    </source>
</reference>
<keyword evidence="4 5" id="KW-0143">Chaperone</keyword>
<evidence type="ECO:0000313" key="8">
    <source>
        <dbReference type="EMBL" id="KTC65277.1"/>
    </source>
</evidence>
<dbReference type="Pfam" id="PF01782">
    <property type="entry name" value="RimM"/>
    <property type="match status" value="1"/>
</dbReference>
<keyword evidence="2 5" id="KW-0690">Ribosome biogenesis</keyword>
<dbReference type="GO" id="GO:0043022">
    <property type="term" value="F:ribosome binding"/>
    <property type="evidence" value="ECO:0007669"/>
    <property type="project" value="InterPro"/>
</dbReference>
<protein>
    <recommendedName>
        <fullName evidence="5">Ribosome maturation factor RimM</fullName>
    </recommendedName>
</protein>
<dbReference type="EMBL" id="LR134413">
    <property type="protein sequence ID" value="VEH81239.1"/>
    <property type="molecule type" value="Genomic_DNA"/>
</dbReference>
<evidence type="ECO:0000313" key="9">
    <source>
        <dbReference type="EMBL" id="VEH81239.1"/>
    </source>
</evidence>
<comment type="similarity">
    <text evidence="5">Belongs to the RimM family.</text>
</comment>